<feature type="compositionally biased region" description="Polar residues" evidence="2">
    <location>
        <begin position="72"/>
        <end position="88"/>
    </location>
</feature>
<evidence type="ECO:0000313" key="3">
    <source>
        <dbReference type="EMBL" id="CDW74068.1"/>
    </source>
</evidence>
<sequence>MSSSLNYFTQGQKKSTRNKEDPVILLTNSDRRVPASPSSKMSSNPLRIYKTQLPPQKKVSVKRKESNDQSHKSYMSNNDRLVTDSSSGYKPKIVGNINSILKTPQMKQGHHQKQNQSFDFSSLRKKQQKSGLNQSHLYSNKIDILDTNLTENKNFSSSYIHQSNQTGNDIDITPFKTQPSVYLTQDNTTSQFTFQKQDDKAYSTVQDIQIKRRLRVAEEDLDKISRECYELQQKVLRREKIILNLQVQYDQSAKSSQIKQLTEIRLENAKLGERFRELLKSKEDIKLRMRSVRSDTINSNLLKEEQLASINEQIRELERTYFKMNEDIKYTESQNWRVIEKNKSLQTQIELVLQEKDSQNQIMRQYHRKIERLEMDMINQKYEHQAFIKVNHKKTQYEMKCSAMRQLTSILKIKNLRYMSEAFSELTKKDRKFEVISRMIANFSRFDKVTRKDKLRLYFDLWNNLNFNTAFKGHYQQVKMSNVYKKRNQDLKFALSKWTNKNTWIKQKLQGYRKNQRLQDQYQSKHQVQMIEVESQIGKLQNEQQEKALSILKRSLLRWKGQKIRPYFLFWHSLVKEEKRVNHWVLYRKLKNYKLNQAFGQWKFKAQQARNNQKIELVEEIQESAKEEVQNIVKLKEEISELKDQSISKGKMKLSRVIKHQIMIPVQQSFDRWRLKTENNRRQTTRLRVVFAQMLTRRLRMAFQLYAKQAKKTTRYINHDKLIKQYHGIYNFRLLKYFYNVLQYNKQLFQEQKSRIQILCHKKHRKTQRLVMNQIQAVLNMKQVNKVNMEEMQEIQSYNESSHEVAVKQAQLQEQKVQITQCEKQVGRLGALNLTKFCNRIKNYQYHKAFKQWFDITKDGKSQLRQLLHLSQIIARKDKSTCFTYWKNVMLDYKIQLAKNRGQYLQKTINQIYMQMLQEQKESKLKKDYLVERLDAQQIVIKKFTHTHNGLINIMFRQKNQMKETKLHHYVLRQWRERNIQMKRRFSRICNMLQNYQLKIGFQQITQRYSDLATNSNTNPVIRESKINQALKVLRRGFIRSSFSQWKSKVMLYRINTNQQLSINLNILGEQRTDSRRQYTNAIAKLMKQDKSENNLVDIFVQWKNLISQQKILRIKQKELNESQQYLNIQNALKLWNQRTKKTQKYRSKCYSVGIRNDRSILRAYFNGLKYHVKELKSKQRSIACIINDILIKKKQMAFQYVKSFTQEKPTVIQQNYQRFAQLLSKQIKSKMNSTTKSCLSDIKLHARQQKLRNTQLKMILRVKSLQLSKAFLRWKQQASLEDLENEQLNEGPIRLETFDLRVQFMALKDLLKNQEKIEDRDICDVIQQKQTEDDQLMLKAITRMKLYNENNFYLPKYFDRLKSHWQKKMHLKLKLKPFLQKYLFDTGSAFQIFKDKYEVDKNSLENTKAIELRKKFIQHSNQQEQIINLTDISDVLSYQNERTNDYLLDQKDKAQMIVLRYFKKRDNVIALQYLIKWWSISKDQQKQEVKKRLDQRQKILHQLQDQLSVIQQQNQQLSSRNKELGEQAIEGIHLGSQFEQLSQQKTDLSIELADKIFWIKKLLEENKSLNIRYSQQKLYGSLQKSESLNSLKRSNEKQRDQYASIE</sequence>
<organism evidence="3 4">
    <name type="scientific">Stylonychia lemnae</name>
    <name type="common">Ciliate</name>
    <dbReference type="NCBI Taxonomy" id="5949"/>
    <lineage>
        <taxon>Eukaryota</taxon>
        <taxon>Sar</taxon>
        <taxon>Alveolata</taxon>
        <taxon>Ciliophora</taxon>
        <taxon>Intramacronucleata</taxon>
        <taxon>Spirotrichea</taxon>
        <taxon>Stichotrichia</taxon>
        <taxon>Sporadotrichida</taxon>
        <taxon>Oxytrichidae</taxon>
        <taxon>Stylonychinae</taxon>
        <taxon>Stylonychia</taxon>
    </lineage>
</organism>
<proteinExistence type="predicted"/>
<protein>
    <submittedName>
        <fullName evidence="3">Uncharacterized protein</fullName>
    </submittedName>
</protein>
<dbReference type="InParanoid" id="A0A077ZZX3"/>
<evidence type="ECO:0000313" key="4">
    <source>
        <dbReference type="Proteomes" id="UP000039865"/>
    </source>
</evidence>
<gene>
    <name evidence="3" type="primary">Contig9791.g10472</name>
    <name evidence="3" type="ORF">STYLEM_3061</name>
</gene>
<feature type="compositionally biased region" description="Polar residues" evidence="2">
    <location>
        <begin position="36"/>
        <end position="45"/>
    </location>
</feature>
<reference evidence="3 4" key="1">
    <citation type="submission" date="2014-06" db="EMBL/GenBank/DDBJ databases">
        <authorList>
            <person name="Swart Estienne"/>
        </authorList>
    </citation>
    <scope>NUCLEOTIDE SEQUENCE [LARGE SCALE GENOMIC DNA]</scope>
    <source>
        <strain evidence="3 4">130c</strain>
    </source>
</reference>
<keyword evidence="4" id="KW-1185">Reference proteome</keyword>
<name>A0A077ZZX3_STYLE</name>
<feature type="region of interest" description="Disordered" evidence="2">
    <location>
        <begin position="1"/>
        <end position="89"/>
    </location>
</feature>
<feature type="compositionally biased region" description="Basic and acidic residues" evidence="2">
    <location>
        <begin position="62"/>
        <end position="71"/>
    </location>
</feature>
<feature type="coiled-coil region" evidence="1">
    <location>
        <begin position="1487"/>
        <end position="1528"/>
    </location>
</feature>
<accession>A0A077ZZX3</accession>
<feature type="coiled-coil region" evidence="1">
    <location>
        <begin position="618"/>
        <end position="645"/>
    </location>
</feature>
<evidence type="ECO:0000256" key="2">
    <source>
        <dbReference type="SAM" id="MobiDB-lite"/>
    </source>
</evidence>
<keyword evidence="1" id="KW-0175">Coiled coil</keyword>
<feature type="region of interest" description="Disordered" evidence="2">
    <location>
        <begin position="104"/>
        <end position="134"/>
    </location>
</feature>
<evidence type="ECO:0000256" key="1">
    <source>
        <dbReference type="SAM" id="Coils"/>
    </source>
</evidence>
<dbReference type="Proteomes" id="UP000039865">
    <property type="component" value="Unassembled WGS sequence"/>
</dbReference>
<feature type="coiled-coil region" evidence="1">
    <location>
        <begin position="300"/>
        <end position="327"/>
    </location>
</feature>
<feature type="compositionally biased region" description="Polar residues" evidence="2">
    <location>
        <begin position="1"/>
        <end position="13"/>
    </location>
</feature>
<dbReference type="EMBL" id="CCKQ01002964">
    <property type="protein sequence ID" value="CDW74068.1"/>
    <property type="molecule type" value="Genomic_DNA"/>
</dbReference>